<evidence type="ECO:0000256" key="1">
    <source>
        <dbReference type="SAM" id="Phobius"/>
    </source>
</evidence>
<dbReference type="Pfam" id="PF00561">
    <property type="entry name" value="Abhydrolase_1"/>
    <property type="match status" value="1"/>
</dbReference>
<dbReference type="InterPro" id="IPR029058">
    <property type="entry name" value="AB_hydrolase_fold"/>
</dbReference>
<dbReference type="EMBL" id="JAAIUW010000006">
    <property type="protein sequence ID" value="KAF7828768.1"/>
    <property type="molecule type" value="Genomic_DNA"/>
</dbReference>
<reference evidence="3" key="1">
    <citation type="submission" date="2020-09" db="EMBL/GenBank/DDBJ databases">
        <title>Genome-Enabled Discovery of Anthraquinone Biosynthesis in Senna tora.</title>
        <authorList>
            <person name="Kang S.-H."/>
            <person name="Pandey R.P."/>
            <person name="Lee C.-M."/>
            <person name="Sim J.-S."/>
            <person name="Jeong J.-T."/>
            <person name="Choi B.-S."/>
            <person name="Jung M."/>
            <person name="Ginzburg D."/>
            <person name="Zhao K."/>
            <person name="Won S.Y."/>
            <person name="Oh T.-J."/>
            <person name="Yu Y."/>
            <person name="Kim N.-H."/>
            <person name="Lee O.R."/>
            <person name="Lee T.-H."/>
            <person name="Bashyal P."/>
            <person name="Kim T.-S."/>
            <person name="Lee W.-H."/>
            <person name="Kawkins C."/>
            <person name="Kim C.-K."/>
            <person name="Kim J.S."/>
            <person name="Ahn B.O."/>
            <person name="Rhee S.Y."/>
            <person name="Sohng J.K."/>
        </authorList>
    </citation>
    <scope>NUCLEOTIDE SEQUENCE</scope>
    <source>
        <tissue evidence="3">Leaf</tissue>
    </source>
</reference>
<evidence type="ECO:0000259" key="2">
    <source>
        <dbReference type="Pfam" id="PF00561"/>
    </source>
</evidence>
<dbReference type="SUPFAM" id="SSF53474">
    <property type="entry name" value="alpha/beta-Hydrolases"/>
    <property type="match status" value="1"/>
</dbReference>
<dbReference type="GO" id="GO:0009694">
    <property type="term" value="P:jasmonic acid metabolic process"/>
    <property type="evidence" value="ECO:0007669"/>
    <property type="project" value="TreeGrafter"/>
</dbReference>
<feature type="transmembrane region" description="Helical" evidence="1">
    <location>
        <begin position="105"/>
        <end position="128"/>
    </location>
</feature>
<name>A0A834WPN1_9FABA</name>
<sequence>MEKGCREGGRHLVLVHGACHGGWCWYKVVPALKAAGHKVTTLDMAASGIHPKQVHELSSITDYVEPLMQFMGTLEEDERVILVGHSLGGLCISMAMEMFPHKIAAAVFVAAFMPSPHLPFITILHEYYRRLDSNMDSKIVHDEGPNNHSNGYLLFGPEFLASKLYHLSPVEVYEI</sequence>
<keyword evidence="4" id="KW-1185">Reference proteome</keyword>
<dbReference type="InterPro" id="IPR045889">
    <property type="entry name" value="MES/HNL"/>
</dbReference>
<keyword evidence="1" id="KW-0812">Transmembrane</keyword>
<feature type="domain" description="AB hydrolase-1" evidence="2">
    <location>
        <begin position="11"/>
        <end position="119"/>
    </location>
</feature>
<comment type="caution">
    <text evidence="3">The sequence shown here is derived from an EMBL/GenBank/DDBJ whole genome shotgun (WGS) entry which is preliminary data.</text>
</comment>
<keyword evidence="1" id="KW-1133">Transmembrane helix</keyword>
<gene>
    <name evidence="3" type="ORF">G2W53_019932</name>
</gene>
<protein>
    <submittedName>
        <fullName evidence="3">Salicylic acid-binding protein 2-like</fullName>
    </submittedName>
</protein>
<organism evidence="3 4">
    <name type="scientific">Senna tora</name>
    <dbReference type="NCBI Taxonomy" id="362788"/>
    <lineage>
        <taxon>Eukaryota</taxon>
        <taxon>Viridiplantae</taxon>
        <taxon>Streptophyta</taxon>
        <taxon>Embryophyta</taxon>
        <taxon>Tracheophyta</taxon>
        <taxon>Spermatophyta</taxon>
        <taxon>Magnoliopsida</taxon>
        <taxon>eudicotyledons</taxon>
        <taxon>Gunneridae</taxon>
        <taxon>Pentapetalae</taxon>
        <taxon>rosids</taxon>
        <taxon>fabids</taxon>
        <taxon>Fabales</taxon>
        <taxon>Fabaceae</taxon>
        <taxon>Caesalpinioideae</taxon>
        <taxon>Cassia clade</taxon>
        <taxon>Senna</taxon>
    </lineage>
</organism>
<evidence type="ECO:0000313" key="3">
    <source>
        <dbReference type="EMBL" id="KAF7828768.1"/>
    </source>
</evidence>
<dbReference type="GO" id="GO:0080031">
    <property type="term" value="F:methyl salicylate esterase activity"/>
    <property type="evidence" value="ECO:0007669"/>
    <property type="project" value="TreeGrafter"/>
</dbReference>
<dbReference type="AlphaFoldDB" id="A0A834WPN1"/>
<dbReference type="InterPro" id="IPR000073">
    <property type="entry name" value="AB_hydrolase_1"/>
</dbReference>
<evidence type="ECO:0000313" key="4">
    <source>
        <dbReference type="Proteomes" id="UP000634136"/>
    </source>
</evidence>
<dbReference type="Proteomes" id="UP000634136">
    <property type="component" value="Unassembled WGS sequence"/>
</dbReference>
<dbReference type="GO" id="GO:0080032">
    <property type="term" value="F:methyl jasmonate esterase activity"/>
    <property type="evidence" value="ECO:0007669"/>
    <property type="project" value="TreeGrafter"/>
</dbReference>
<dbReference type="GO" id="GO:0009696">
    <property type="term" value="P:salicylic acid metabolic process"/>
    <property type="evidence" value="ECO:0007669"/>
    <property type="project" value="TreeGrafter"/>
</dbReference>
<accession>A0A834WPN1</accession>
<dbReference type="PANTHER" id="PTHR10992">
    <property type="entry name" value="METHYLESTERASE FAMILY MEMBER"/>
    <property type="match status" value="1"/>
</dbReference>
<dbReference type="PANTHER" id="PTHR10992:SF1066">
    <property type="entry name" value="METHYL JASMONATE ESTERASE 1"/>
    <property type="match status" value="1"/>
</dbReference>
<proteinExistence type="predicted"/>
<dbReference type="GO" id="GO:0080030">
    <property type="term" value="F:methyl indole-3-acetate esterase activity"/>
    <property type="evidence" value="ECO:0007669"/>
    <property type="project" value="TreeGrafter"/>
</dbReference>
<dbReference type="OrthoDB" id="408373at2759"/>
<keyword evidence="1" id="KW-0472">Membrane</keyword>
<dbReference type="Gene3D" id="3.40.50.1820">
    <property type="entry name" value="alpha/beta hydrolase"/>
    <property type="match status" value="1"/>
</dbReference>